<dbReference type="AlphaFoldDB" id="A0A8S4C0S4"/>
<proteinExistence type="predicted"/>
<name>A0A8S4C0S4_9ACAR</name>
<protein>
    <submittedName>
        <fullName evidence="1">Uncharacterized protein</fullName>
    </submittedName>
</protein>
<dbReference type="EMBL" id="CAJVAF010000302">
    <property type="protein sequence ID" value="CAG7594022.1"/>
    <property type="molecule type" value="Genomic_DNA"/>
</dbReference>
<comment type="caution">
    <text evidence="1">The sequence shown here is derived from an EMBL/GenBank/DDBJ whole genome shotgun (WGS) entry which is preliminary data.</text>
</comment>
<keyword evidence="2" id="KW-1185">Reference proteome</keyword>
<dbReference type="Proteomes" id="UP000837675">
    <property type="component" value="Unassembled WGS sequence"/>
</dbReference>
<gene>
    <name evidence="1" type="ORF">MHYMCMPASI_00729</name>
</gene>
<accession>A0A8S4C0S4</accession>
<sequence length="94" mass="10695">VVTKGEEFAEKTSKSLKFVANNLKPLSLIHLESNKDKLFWVRRSRGYSSWADFADTPLNEEKEICLVTVESNTKEKQESITVEKNSCFIGNQSP</sequence>
<feature type="non-terminal residue" evidence="1">
    <location>
        <position position="1"/>
    </location>
</feature>
<evidence type="ECO:0000313" key="1">
    <source>
        <dbReference type="EMBL" id="CAG7594022.1"/>
    </source>
</evidence>
<reference evidence="1" key="1">
    <citation type="submission" date="2021-06" db="EMBL/GenBank/DDBJ databases">
        <authorList>
            <person name="Nardi T."/>
            <person name="Nardi T."/>
        </authorList>
    </citation>
    <scope>NUCLEOTIDE SEQUENCE</scope>
</reference>
<evidence type="ECO:0000313" key="2">
    <source>
        <dbReference type="Proteomes" id="UP000837675"/>
    </source>
</evidence>
<organism evidence="1 2">
    <name type="scientific">Hyalomma marginatum</name>
    <dbReference type="NCBI Taxonomy" id="34627"/>
    <lineage>
        <taxon>Eukaryota</taxon>
        <taxon>Metazoa</taxon>
        <taxon>Ecdysozoa</taxon>
        <taxon>Arthropoda</taxon>
        <taxon>Chelicerata</taxon>
        <taxon>Arachnida</taxon>
        <taxon>Acari</taxon>
        <taxon>Parasitiformes</taxon>
        <taxon>Ixodida</taxon>
        <taxon>Ixodoidea</taxon>
        <taxon>Ixodidae</taxon>
        <taxon>Hyalomminae</taxon>
        <taxon>Hyalomma</taxon>
    </lineage>
</organism>